<keyword evidence="1" id="KW-0732">Signal</keyword>
<evidence type="ECO:0008006" key="3">
    <source>
        <dbReference type="Google" id="ProtNLM"/>
    </source>
</evidence>
<evidence type="ECO:0000256" key="1">
    <source>
        <dbReference type="SAM" id="SignalP"/>
    </source>
</evidence>
<feature type="chain" id="PRO_5017925229" description="Spore coat protein U domain-containing protein" evidence="1">
    <location>
        <begin position="28"/>
        <end position="182"/>
    </location>
</feature>
<accession>A0A3P3XRN3</accession>
<evidence type="ECO:0000313" key="2">
    <source>
        <dbReference type="EMBL" id="SLM18976.1"/>
    </source>
</evidence>
<protein>
    <recommendedName>
        <fullName evidence="3">Spore coat protein U domain-containing protein</fullName>
    </recommendedName>
</protein>
<dbReference type="AlphaFoldDB" id="A0A3P3XRN3"/>
<gene>
    <name evidence="2" type="ORF">SPIRO4BDMA_50491</name>
</gene>
<organism evidence="2">
    <name type="scientific">uncultured spirochete</name>
    <dbReference type="NCBI Taxonomy" id="156406"/>
    <lineage>
        <taxon>Bacteria</taxon>
        <taxon>Pseudomonadati</taxon>
        <taxon>Spirochaetota</taxon>
        <taxon>Spirochaetia</taxon>
        <taxon>Spirochaetales</taxon>
        <taxon>environmental samples</taxon>
    </lineage>
</organism>
<proteinExistence type="predicted"/>
<name>A0A3P3XRN3_9SPIR</name>
<feature type="signal peptide" evidence="1">
    <location>
        <begin position="1"/>
        <end position="27"/>
    </location>
</feature>
<sequence length="182" mass="19066">MRGILRSIAKTLLVLVLVTGALSSVFAQTSNKTSATIQLAVYVPPILTLSVNFASGGVTQITGHIGNTPGTYNNGFELRPNSIFTLGAARIVSNLTSSYSIVIQSMNSGTLKNQDSGSEIAYDLLIGGIPAARYGDAFRVVSSIKTPRDGIEFPVSIALGNIPPNASSGLYADNLLFNIMAN</sequence>
<reference evidence="2" key="1">
    <citation type="submission" date="2017-02" db="EMBL/GenBank/DDBJ databases">
        <authorList>
            <person name="Regsiter A."/>
            <person name="William W."/>
        </authorList>
    </citation>
    <scope>NUCLEOTIDE SEQUENCE</scope>
    <source>
        <strain evidence="2">BdmA 4</strain>
    </source>
</reference>
<dbReference type="EMBL" id="FWDO01000005">
    <property type="protein sequence ID" value="SLM18976.1"/>
    <property type="molecule type" value="Genomic_DNA"/>
</dbReference>